<evidence type="ECO:0000313" key="2">
    <source>
        <dbReference type="EMBL" id="MBB6254807.1"/>
    </source>
</evidence>
<dbReference type="RefSeq" id="WP_184807329.1">
    <property type="nucleotide sequence ID" value="NZ_JACIIZ010000020.1"/>
</dbReference>
<sequence length="222" mass="24074">MTKRLTIDFVSDVSCPWCAIGLKGLQAALARLDGVVEADIHFQPFELNPQMAGEGENLDEHIGRKYGASAEQLAQTREMIRTRAAAVGFTMASTGAGGTPRRIYNTFDAHRLLHWADGQSPGAQLALKLALFEAYFTRGLAPSDTAVLLDAVSEAGLDVEEARTILASNRYADQVREAERLWQSRGIQSVPAVIVNGRYLISGGQPVDTYEDALRRIAAEAA</sequence>
<gene>
    <name evidence="2" type="ORF">FHS74_005398</name>
</gene>
<reference evidence="2 3" key="1">
    <citation type="submission" date="2020-08" db="EMBL/GenBank/DDBJ databases">
        <title>Genomic Encyclopedia of Type Strains, Phase IV (KMG-IV): sequencing the most valuable type-strain genomes for metagenomic binning, comparative biology and taxonomic classification.</title>
        <authorList>
            <person name="Goeker M."/>
        </authorList>
    </citation>
    <scope>NUCLEOTIDE SEQUENCE [LARGE SCALE GENOMIC DNA]</scope>
    <source>
        <strain evidence="2 3">DSM 22198</strain>
    </source>
</reference>
<dbReference type="InterPro" id="IPR001853">
    <property type="entry name" value="DSBA-like_thioredoxin_dom"/>
</dbReference>
<dbReference type="GO" id="GO:0016853">
    <property type="term" value="F:isomerase activity"/>
    <property type="evidence" value="ECO:0007669"/>
    <property type="project" value="UniProtKB-KW"/>
</dbReference>
<dbReference type="EMBL" id="JACIIZ010000020">
    <property type="protein sequence ID" value="MBB6254807.1"/>
    <property type="molecule type" value="Genomic_DNA"/>
</dbReference>
<evidence type="ECO:0000313" key="3">
    <source>
        <dbReference type="Proteomes" id="UP000539175"/>
    </source>
</evidence>
<comment type="caution">
    <text evidence="2">The sequence shown here is derived from an EMBL/GenBank/DDBJ whole genome shotgun (WGS) entry which is preliminary data.</text>
</comment>
<name>A0A7X0B3Q3_9PROT</name>
<keyword evidence="3" id="KW-1185">Reference proteome</keyword>
<dbReference type="CDD" id="cd03024">
    <property type="entry name" value="DsbA_FrnE"/>
    <property type="match status" value="1"/>
</dbReference>
<organism evidence="2 3">
    <name type="scientific">Nitrospirillum iridis</name>
    <dbReference type="NCBI Taxonomy" id="765888"/>
    <lineage>
        <taxon>Bacteria</taxon>
        <taxon>Pseudomonadati</taxon>
        <taxon>Pseudomonadota</taxon>
        <taxon>Alphaproteobacteria</taxon>
        <taxon>Rhodospirillales</taxon>
        <taxon>Azospirillaceae</taxon>
        <taxon>Nitrospirillum</taxon>
    </lineage>
</organism>
<dbReference type="AlphaFoldDB" id="A0A7X0B3Q3"/>
<dbReference type="Pfam" id="PF01323">
    <property type="entry name" value="DSBA"/>
    <property type="match status" value="1"/>
</dbReference>
<dbReference type="PANTHER" id="PTHR13887:SF41">
    <property type="entry name" value="THIOREDOXIN SUPERFAMILY PROTEIN"/>
    <property type="match status" value="1"/>
</dbReference>
<dbReference type="SUPFAM" id="SSF52833">
    <property type="entry name" value="Thioredoxin-like"/>
    <property type="match status" value="1"/>
</dbReference>
<dbReference type="PANTHER" id="PTHR13887">
    <property type="entry name" value="GLUTATHIONE S-TRANSFERASE KAPPA"/>
    <property type="match status" value="1"/>
</dbReference>
<evidence type="ECO:0000259" key="1">
    <source>
        <dbReference type="Pfam" id="PF01323"/>
    </source>
</evidence>
<keyword evidence="2" id="KW-0413">Isomerase</keyword>
<feature type="domain" description="DSBA-like thioredoxin" evidence="1">
    <location>
        <begin position="6"/>
        <end position="214"/>
    </location>
</feature>
<dbReference type="InterPro" id="IPR036249">
    <property type="entry name" value="Thioredoxin-like_sf"/>
</dbReference>
<dbReference type="Gene3D" id="3.40.30.10">
    <property type="entry name" value="Glutaredoxin"/>
    <property type="match status" value="1"/>
</dbReference>
<accession>A0A7X0B3Q3</accession>
<protein>
    <submittedName>
        <fullName evidence="2">Putative DsbA family dithiol-disulfide isomerase</fullName>
    </submittedName>
</protein>
<dbReference type="Proteomes" id="UP000539175">
    <property type="component" value="Unassembled WGS sequence"/>
</dbReference>
<dbReference type="GO" id="GO:0016491">
    <property type="term" value="F:oxidoreductase activity"/>
    <property type="evidence" value="ECO:0007669"/>
    <property type="project" value="InterPro"/>
</dbReference>
<proteinExistence type="predicted"/>